<sequence>MFRDLIPLEKVLSPYSMDLILFNGSIRHCADVI</sequence>
<dbReference type="AlphaFoldDB" id="A0A0K2T529"/>
<organism evidence="1">
    <name type="scientific">Lepeophtheirus salmonis</name>
    <name type="common">Salmon louse</name>
    <name type="synonym">Caligus salmonis</name>
    <dbReference type="NCBI Taxonomy" id="72036"/>
    <lineage>
        <taxon>Eukaryota</taxon>
        <taxon>Metazoa</taxon>
        <taxon>Ecdysozoa</taxon>
        <taxon>Arthropoda</taxon>
        <taxon>Crustacea</taxon>
        <taxon>Multicrustacea</taxon>
        <taxon>Hexanauplia</taxon>
        <taxon>Copepoda</taxon>
        <taxon>Siphonostomatoida</taxon>
        <taxon>Caligidae</taxon>
        <taxon>Lepeophtheirus</taxon>
    </lineage>
</organism>
<proteinExistence type="predicted"/>
<name>A0A0K2T529_LEPSM</name>
<dbReference type="EMBL" id="HACA01003524">
    <property type="protein sequence ID" value="CDW20885.1"/>
    <property type="molecule type" value="Transcribed_RNA"/>
</dbReference>
<accession>A0A0K2T529</accession>
<reference evidence="1" key="1">
    <citation type="submission" date="2014-05" db="EMBL/GenBank/DDBJ databases">
        <authorList>
            <person name="Chronopoulou M."/>
        </authorList>
    </citation>
    <scope>NUCLEOTIDE SEQUENCE</scope>
    <source>
        <tissue evidence="1">Whole organism</tissue>
    </source>
</reference>
<protein>
    <submittedName>
        <fullName evidence="1">Uncharacterized protein</fullName>
    </submittedName>
</protein>
<evidence type="ECO:0000313" key="1">
    <source>
        <dbReference type="EMBL" id="CDW20885.1"/>
    </source>
</evidence>